<evidence type="ECO:0000313" key="2">
    <source>
        <dbReference type="EMBL" id="KAF1957240.1"/>
    </source>
</evidence>
<accession>A0A6A5TYV3</accession>
<dbReference type="OrthoDB" id="3546297at2759"/>
<organism evidence="2 3">
    <name type="scientific">Byssothecium circinans</name>
    <dbReference type="NCBI Taxonomy" id="147558"/>
    <lineage>
        <taxon>Eukaryota</taxon>
        <taxon>Fungi</taxon>
        <taxon>Dikarya</taxon>
        <taxon>Ascomycota</taxon>
        <taxon>Pezizomycotina</taxon>
        <taxon>Dothideomycetes</taxon>
        <taxon>Pleosporomycetidae</taxon>
        <taxon>Pleosporales</taxon>
        <taxon>Massarineae</taxon>
        <taxon>Massarinaceae</taxon>
        <taxon>Byssothecium</taxon>
    </lineage>
</organism>
<feature type="region of interest" description="Disordered" evidence="1">
    <location>
        <begin position="1"/>
        <end position="37"/>
    </location>
</feature>
<evidence type="ECO:0000256" key="1">
    <source>
        <dbReference type="SAM" id="MobiDB-lite"/>
    </source>
</evidence>
<keyword evidence="3" id="KW-1185">Reference proteome</keyword>
<gene>
    <name evidence="2" type="ORF">CC80DRAFT_592544</name>
</gene>
<dbReference type="AlphaFoldDB" id="A0A6A5TYV3"/>
<sequence>MEPLHDEEATLGMSPVELEQIPTPTGQNQHAPEPYEPAPEFYENIPGLPAISPEFYDLFQEDPNGLGAHLVDSYRNDVFTIRRTPKGSKDMKPHLTANLAALNRMKRHKLRNELTRRILYMRYFKREPQGWEELLDQYIKAVKDDEFIQSCVERKLDDLFLIRTERMEGAVILRSWLNTVPAENREADGLQNIDSETFARPLDRLSRPIGGRREKTQMQKRVEKEGLHYSIELLNGGCIIFDRSNVDYGFA</sequence>
<protein>
    <submittedName>
        <fullName evidence="2">Uncharacterized protein</fullName>
    </submittedName>
</protein>
<name>A0A6A5TYV3_9PLEO</name>
<dbReference type="Proteomes" id="UP000800035">
    <property type="component" value="Unassembled WGS sequence"/>
</dbReference>
<proteinExistence type="predicted"/>
<dbReference type="EMBL" id="ML976989">
    <property type="protein sequence ID" value="KAF1957240.1"/>
    <property type="molecule type" value="Genomic_DNA"/>
</dbReference>
<reference evidence="2" key="1">
    <citation type="journal article" date="2020" name="Stud. Mycol.">
        <title>101 Dothideomycetes genomes: a test case for predicting lifestyles and emergence of pathogens.</title>
        <authorList>
            <person name="Haridas S."/>
            <person name="Albert R."/>
            <person name="Binder M."/>
            <person name="Bloem J."/>
            <person name="Labutti K."/>
            <person name="Salamov A."/>
            <person name="Andreopoulos B."/>
            <person name="Baker S."/>
            <person name="Barry K."/>
            <person name="Bills G."/>
            <person name="Bluhm B."/>
            <person name="Cannon C."/>
            <person name="Castanera R."/>
            <person name="Culley D."/>
            <person name="Daum C."/>
            <person name="Ezra D."/>
            <person name="Gonzalez J."/>
            <person name="Henrissat B."/>
            <person name="Kuo A."/>
            <person name="Liang C."/>
            <person name="Lipzen A."/>
            <person name="Lutzoni F."/>
            <person name="Magnuson J."/>
            <person name="Mondo S."/>
            <person name="Nolan M."/>
            <person name="Ohm R."/>
            <person name="Pangilinan J."/>
            <person name="Park H.-J."/>
            <person name="Ramirez L."/>
            <person name="Alfaro M."/>
            <person name="Sun H."/>
            <person name="Tritt A."/>
            <person name="Yoshinaga Y."/>
            <person name="Zwiers L.-H."/>
            <person name="Turgeon B."/>
            <person name="Goodwin S."/>
            <person name="Spatafora J."/>
            <person name="Crous P."/>
            <person name="Grigoriev I."/>
        </authorList>
    </citation>
    <scope>NUCLEOTIDE SEQUENCE</scope>
    <source>
        <strain evidence="2">CBS 675.92</strain>
    </source>
</reference>
<evidence type="ECO:0000313" key="3">
    <source>
        <dbReference type="Proteomes" id="UP000800035"/>
    </source>
</evidence>